<dbReference type="RefSeq" id="WP_298264795.1">
    <property type="nucleotide sequence ID" value="NZ_JBHTIC010000002.1"/>
</dbReference>
<proteinExistence type="predicted"/>
<protein>
    <submittedName>
        <fullName evidence="2">Uncharacterized protein</fullName>
    </submittedName>
</protein>
<dbReference type="EMBL" id="JBHTIC010000002">
    <property type="protein sequence ID" value="MFD0760595.1"/>
    <property type="molecule type" value="Genomic_DNA"/>
</dbReference>
<accession>A0ABW2Z174</accession>
<comment type="caution">
    <text evidence="2">The sequence shown here is derived from an EMBL/GenBank/DDBJ whole genome shotgun (WGS) entry which is preliminary data.</text>
</comment>
<reference evidence="3" key="1">
    <citation type="journal article" date="2019" name="Int. J. Syst. Evol. Microbiol.">
        <title>The Global Catalogue of Microorganisms (GCM) 10K type strain sequencing project: providing services to taxonomists for standard genome sequencing and annotation.</title>
        <authorList>
            <consortium name="The Broad Institute Genomics Platform"/>
            <consortium name="The Broad Institute Genome Sequencing Center for Infectious Disease"/>
            <person name="Wu L."/>
            <person name="Ma J."/>
        </authorList>
    </citation>
    <scope>NUCLEOTIDE SEQUENCE [LARGE SCALE GENOMIC DNA]</scope>
    <source>
        <strain evidence="3">CCUG 60022</strain>
    </source>
</reference>
<evidence type="ECO:0000313" key="2">
    <source>
        <dbReference type="EMBL" id="MFD0760595.1"/>
    </source>
</evidence>
<feature type="chain" id="PRO_5045143035" evidence="1">
    <location>
        <begin position="21"/>
        <end position="110"/>
    </location>
</feature>
<name>A0ABW2Z174_9FLAO</name>
<evidence type="ECO:0000256" key="1">
    <source>
        <dbReference type="SAM" id="SignalP"/>
    </source>
</evidence>
<evidence type="ECO:0000313" key="3">
    <source>
        <dbReference type="Proteomes" id="UP001597032"/>
    </source>
</evidence>
<organism evidence="2 3">
    <name type="scientific">Lutibacter aestuarii</name>
    <dbReference type="NCBI Taxonomy" id="861111"/>
    <lineage>
        <taxon>Bacteria</taxon>
        <taxon>Pseudomonadati</taxon>
        <taxon>Bacteroidota</taxon>
        <taxon>Flavobacteriia</taxon>
        <taxon>Flavobacteriales</taxon>
        <taxon>Flavobacteriaceae</taxon>
        <taxon>Lutibacter</taxon>
    </lineage>
</organism>
<sequence>MKKLALFIVIVALGSSTLFASSTDRIETKQLREQIVKLLENAPFNVEEEINAKIEFVLTKNSEIIITNVQSNNELVSMYVMNKLNYQKVSAINTLKMRFYSMPLKIVRNF</sequence>
<keyword evidence="1" id="KW-0732">Signal</keyword>
<dbReference type="Proteomes" id="UP001597032">
    <property type="component" value="Unassembled WGS sequence"/>
</dbReference>
<keyword evidence="3" id="KW-1185">Reference proteome</keyword>
<feature type="signal peptide" evidence="1">
    <location>
        <begin position="1"/>
        <end position="20"/>
    </location>
</feature>
<gene>
    <name evidence="2" type="ORF">ACFQZW_00715</name>
</gene>